<dbReference type="SUPFAM" id="SSF53448">
    <property type="entry name" value="Nucleotide-diphospho-sugar transferases"/>
    <property type="match status" value="1"/>
</dbReference>
<dbReference type="InterPro" id="IPR029044">
    <property type="entry name" value="Nucleotide-diphossugar_trans"/>
</dbReference>
<evidence type="ECO:0000256" key="1">
    <source>
        <dbReference type="ARBA" id="ARBA00022490"/>
    </source>
</evidence>
<comment type="cofactor">
    <cofactor evidence="8">
        <name>Mg(2+)</name>
        <dbReference type="ChEBI" id="CHEBI:18420"/>
    </cofactor>
</comment>
<dbReference type="HAMAP" id="MF_00316">
    <property type="entry name" value="MobA"/>
    <property type="match status" value="1"/>
</dbReference>
<dbReference type="Gene3D" id="3.90.550.10">
    <property type="entry name" value="Spore Coat Polysaccharide Biosynthesis Protein SpsA, Chain A"/>
    <property type="match status" value="1"/>
</dbReference>
<dbReference type="GO" id="GO:0061603">
    <property type="term" value="F:molybdenum cofactor guanylyltransferase activity"/>
    <property type="evidence" value="ECO:0007669"/>
    <property type="project" value="UniProtKB-EC"/>
</dbReference>
<keyword evidence="7 8" id="KW-0501">Molybdenum cofactor biosynthesis</keyword>
<dbReference type="OrthoDB" id="9788394at2"/>
<evidence type="ECO:0000313" key="10">
    <source>
        <dbReference type="EMBL" id="RJG23873.1"/>
    </source>
</evidence>
<dbReference type="GO" id="GO:0005525">
    <property type="term" value="F:GTP binding"/>
    <property type="evidence" value="ECO:0007669"/>
    <property type="project" value="UniProtKB-UniRule"/>
</dbReference>
<dbReference type="GO" id="GO:1902758">
    <property type="term" value="P:bis(molybdopterin guanine dinucleotide)molybdenum biosynthetic process"/>
    <property type="evidence" value="ECO:0007669"/>
    <property type="project" value="TreeGrafter"/>
</dbReference>
<gene>
    <name evidence="8 10" type="primary">mobA</name>
    <name evidence="10" type="ORF">D3872_04230</name>
</gene>
<keyword evidence="6 8" id="KW-0342">GTP-binding</keyword>
<evidence type="ECO:0000256" key="7">
    <source>
        <dbReference type="ARBA" id="ARBA00023150"/>
    </source>
</evidence>
<feature type="binding site" evidence="8">
    <location>
        <begin position="13"/>
        <end position="15"/>
    </location>
    <ligand>
        <name>GTP</name>
        <dbReference type="ChEBI" id="CHEBI:37565"/>
    </ligand>
</feature>
<comment type="caution">
    <text evidence="10">The sequence shown here is derived from an EMBL/GenBank/DDBJ whole genome shotgun (WGS) entry which is preliminary data.</text>
</comment>
<dbReference type="CDD" id="cd02503">
    <property type="entry name" value="MobA"/>
    <property type="match status" value="1"/>
</dbReference>
<comment type="subunit">
    <text evidence="8">Monomer.</text>
</comment>
<dbReference type="NCBIfam" id="TIGR02665">
    <property type="entry name" value="molyb_mobA"/>
    <property type="match status" value="1"/>
</dbReference>
<evidence type="ECO:0000256" key="5">
    <source>
        <dbReference type="ARBA" id="ARBA00022842"/>
    </source>
</evidence>
<comment type="function">
    <text evidence="8">Transfers a GMP moiety from GTP to Mo-molybdopterin (Mo-MPT) cofactor (Moco or molybdenum cofactor) to form Mo-molybdopterin guanine dinucleotide (Mo-MGD) cofactor.</text>
</comment>
<evidence type="ECO:0000256" key="4">
    <source>
        <dbReference type="ARBA" id="ARBA00022741"/>
    </source>
</evidence>
<comment type="subcellular location">
    <subcellularLocation>
        <location evidence="8">Cytoplasm</location>
    </subcellularLocation>
</comment>
<dbReference type="AlphaFoldDB" id="A0A418Y6L3"/>
<accession>A0A418Y6L3</accession>
<dbReference type="PANTHER" id="PTHR19136">
    <property type="entry name" value="MOLYBDENUM COFACTOR GUANYLYLTRANSFERASE"/>
    <property type="match status" value="1"/>
</dbReference>
<reference evidence="10 11" key="1">
    <citation type="submission" date="2018-09" db="EMBL/GenBank/DDBJ databases">
        <authorList>
            <person name="Zhu H."/>
        </authorList>
    </citation>
    <scope>NUCLEOTIDE SEQUENCE [LARGE SCALE GENOMIC DNA]</scope>
    <source>
        <strain evidence="10 11">K1S02-61</strain>
    </source>
</reference>
<keyword evidence="4 8" id="KW-0547">Nucleotide-binding</keyword>
<dbReference type="EMBL" id="QYUP01000040">
    <property type="protein sequence ID" value="RJG23873.1"/>
    <property type="molecule type" value="Genomic_DNA"/>
</dbReference>
<evidence type="ECO:0000256" key="2">
    <source>
        <dbReference type="ARBA" id="ARBA00022679"/>
    </source>
</evidence>
<feature type="binding site" evidence="8">
    <location>
        <position position="54"/>
    </location>
    <ligand>
        <name>GTP</name>
        <dbReference type="ChEBI" id="CHEBI:37565"/>
    </ligand>
</feature>
<sequence>MTISQQQISGLVLAGGRGSRMGHVDKGLQPFMGKTMAAHVIERLGPQVGALAINANQNLEQYAAFGVPVWPDDLQGFEGPLAGLETGLRRCTTEFLVTAPCDSPFLPHDLVQRLSEALDANDADLALAETEEPDENGTMHIQPHPVFALVRRSALPHLTEFIATGRRRMDGWYGAIKVVRVRFGDAAAFRNINTLQELQQFEKEQE</sequence>
<feature type="binding site" evidence="8">
    <location>
        <position position="102"/>
    </location>
    <ligand>
        <name>GTP</name>
        <dbReference type="ChEBI" id="CHEBI:37565"/>
    </ligand>
</feature>
<dbReference type="InterPro" id="IPR025877">
    <property type="entry name" value="MobA-like_NTP_Trfase"/>
</dbReference>
<organism evidence="10 11">
    <name type="scientific">Massilia cavernae</name>
    <dbReference type="NCBI Taxonomy" id="2320864"/>
    <lineage>
        <taxon>Bacteria</taxon>
        <taxon>Pseudomonadati</taxon>
        <taxon>Pseudomonadota</taxon>
        <taxon>Betaproteobacteria</taxon>
        <taxon>Burkholderiales</taxon>
        <taxon>Oxalobacteraceae</taxon>
        <taxon>Telluria group</taxon>
        <taxon>Massilia</taxon>
    </lineage>
</organism>
<dbReference type="InterPro" id="IPR013482">
    <property type="entry name" value="Molybde_CF_guanTrfase"/>
</dbReference>
<comment type="similarity">
    <text evidence="8">Belongs to the MobA family.</text>
</comment>
<dbReference type="PANTHER" id="PTHR19136:SF81">
    <property type="entry name" value="MOLYBDENUM COFACTOR GUANYLYLTRANSFERASE"/>
    <property type="match status" value="1"/>
</dbReference>
<dbReference type="EC" id="2.7.7.77" evidence="8"/>
<evidence type="ECO:0000256" key="3">
    <source>
        <dbReference type="ARBA" id="ARBA00022723"/>
    </source>
</evidence>
<dbReference type="RefSeq" id="WP_119809623.1">
    <property type="nucleotide sequence ID" value="NZ_QYUP01000040.1"/>
</dbReference>
<keyword evidence="11" id="KW-1185">Reference proteome</keyword>
<evidence type="ECO:0000256" key="8">
    <source>
        <dbReference type="HAMAP-Rule" id="MF_00316"/>
    </source>
</evidence>
<dbReference type="GO" id="GO:0046872">
    <property type="term" value="F:metal ion binding"/>
    <property type="evidence" value="ECO:0007669"/>
    <property type="project" value="UniProtKB-KW"/>
</dbReference>
<feature type="binding site" evidence="8">
    <location>
        <position position="102"/>
    </location>
    <ligand>
        <name>Mg(2+)</name>
        <dbReference type="ChEBI" id="CHEBI:18420"/>
    </ligand>
</feature>
<feature type="binding site" evidence="8">
    <location>
        <position position="26"/>
    </location>
    <ligand>
        <name>GTP</name>
        <dbReference type="ChEBI" id="CHEBI:37565"/>
    </ligand>
</feature>
<comment type="domain">
    <text evidence="8">The N-terminal domain determines nucleotide recognition and specific binding, while the C-terminal domain determines the specific binding to the target protein.</text>
</comment>
<keyword evidence="3 8" id="KW-0479">Metal-binding</keyword>
<dbReference type="Proteomes" id="UP000284006">
    <property type="component" value="Unassembled WGS sequence"/>
</dbReference>
<dbReference type="GO" id="GO:0005737">
    <property type="term" value="C:cytoplasm"/>
    <property type="evidence" value="ECO:0007669"/>
    <property type="project" value="UniProtKB-SubCell"/>
</dbReference>
<keyword evidence="2 8" id="KW-0808">Transferase</keyword>
<feature type="domain" description="MobA-like NTP transferase" evidence="9">
    <location>
        <begin position="10"/>
        <end position="168"/>
    </location>
</feature>
<evidence type="ECO:0000259" key="9">
    <source>
        <dbReference type="Pfam" id="PF12804"/>
    </source>
</evidence>
<evidence type="ECO:0000256" key="6">
    <source>
        <dbReference type="ARBA" id="ARBA00023134"/>
    </source>
</evidence>
<name>A0A418Y6L3_9BURK</name>
<keyword evidence="1 8" id="KW-0963">Cytoplasm</keyword>
<comment type="catalytic activity">
    <reaction evidence="8">
        <text>Mo-molybdopterin + GTP + H(+) = Mo-molybdopterin guanine dinucleotide + diphosphate</text>
        <dbReference type="Rhea" id="RHEA:34243"/>
        <dbReference type="ChEBI" id="CHEBI:15378"/>
        <dbReference type="ChEBI" id="CHEBI:33019"/>
        <dbReference type="ChEBI" id="CHEBI:37565"/>
        <dbReference type="ChEBI" id="CHEBI:71302"/>
        <dbReference type="ChEBI" id="CHEBI:71310"/>
        <dbReference type="EC" id="2.7.7.77"/>
    </reaction>
</comment>
<protein>
    <recommendedName>
        <fullName evidence="8">Molybdenum cofactor guanylyltransferase</fullName>
        <shortName evidence="8">MoCo guanylyltransferase</shortName>
        <ecNumber evidence="8">2.7.7.77</ecNumber>
    </recommendedName>
    <alternativeName>
        <fullName evidence="8">GTP:molybdopterin guanylyltransferase</fullName>
    </alternativeName>
    <alternativeName>
        <fullName evidence="8">Mo-MPT guanylyltransferase</fullName>
    </alternativeName>
    <alternativeName>
        <fullName evidence="8">Molybdopterin guanylyltransferase</fullName>
    </alternativeName>
    <alternativeName>
        <fullName evidence="8">Molybdopterin-guanine dinucleotide synthase</fullName>
        <shortName evidence="8">MGD synthase</shortName>
    </alternativeName>
</protein>
<keyword evidence="10" id="KW-0548">Nucleotidyltransferase</keyword>
<evidence type="ECO:0000313" key="11">
    <source>
        <dbReference type="Proteomes" id="UP000284006"/>
    </source>
</evidence>
<keyword evidence="5 8" id="KW-0460">Magnesium</keyword>
<feature type="binding site" evidence="8">
    <location>
        <position position="72"/>
    </location>
    <ligand>
        <name>GTP</name>
        <dbReference type="ChEBI" id="CHEBI:37565"/>
    </ligand>
</feature>
<proteinExistence type="inferred from homology"/>
<dbReference type="Pfam" id="PF12804">
    <property type="entry name" value="NTP_transf_3"/>
    <property type="match status" value="1"/>
</dbReference>